<dbReference type="InParanoid" id="A0A024FZZ3"/>
<reference evidence="1 2" key="1">
    <citation type="submission" date="2012-05" db="EMBL/GenBank/DDBJ databases">
        <title>Recombination and specialization in a pathogen metapopulation.</title>
        <authorList>
            <person name="Gardiner A."/>
            <person name="Kemen E."/>
            <person name="Schultz-Larsen T."/>
            <person name="MacLean D."/>
            <person name="Van Oosterhout C."/>
            <person name="Jones J.D.G."/>
        </authorList>
    </citation>
    <scope>NUCLEOTIDE SEQUENCE [LARGE SCALE GENOMIC DNA]</scope>
    <source>
        <strain evidence="1 2">Ac Nc2</strain>
    </source>
</reference>
<gene>
    <name evidence="1" type="ORF">BN9_008650</name>
</gene>
<dbReference type="PANTHER" id="PTHR35213">
    <property type="entry name" value="RING-TYPE DOMAIN-CONTAINING PROTEIN-RELATED"/>
    <property type="match status" value="1"/>
</dbReference>
<evidence type="ECO:0000313" key="1">
    <source>
        <dbReference type="EMBL" id="CCI40081.1"/>
    </source>
</evidence>
<evidence type="ECO:0000313" key="2">
    <source>
        <dbReference type="Proteomes" id="UP000053237"/>
    </source>
</evidence>
<comment type="caution">
    <text evidence="1">The sequence shown here is derived from an EMBL/GenBank/DDBJ whole genome shotgun (WGS) entry which is preliminary data.</text>
</comment>
<dbReference type="EMBL" id="CAIX01000005">
    <property type="protein sequence ID" value="CCI40081.1"/>
    <property type="molecule type" value="Genomic_DNA"/>
</dbReference>
<dbReference type="AlphaFoldDB" id="A0A024FZZ3"/>
<keyword evidence="2" id="KW-1185">Reference proteome</keyword>
<organism evidence="1 2">
    <name type="scientific">Albugo candida</name>
    <dbReference type="NCBI Taxonomy" id="65357"/>
    <lineage>
        <taxon>Eukaryota</taxon>
        <taxon>Sar</taxon>
        <taxon>Stramenopiles</taxon>
        <taxon>Oomycota</taxon>
        <taxon>Peronosporomycetes</taxon>
        <taxon>Albuginales</taxon>
        <taxon>Albuginaceae</taxon>
        <taxon>Albugo</taxon>
    </lineage>
</organism>
<sequence>MGLLENIEPKTSMRSWLSKMLNCCPMRISKKQMHGEKFRGKAKFRRNEVQIHAVTQAEYDAMCTEVTRLRCEFLIQWVQDEFRRKGTKESTRDFKMWYTKAIQTLPKPVIARNDCVREISLDIEQETLFRFIHTFELKLSNKRANSNAQSRNSKHCKRARAIIWDNSKDIDHTLQSAVDVSKKDRSRQQNGCSVHANTHDRHGMKDWTFGRDEFAFGDCTLDGDQGTFRAMLRLENDPKELGGGANAIWQSFNEEQKKSYGEDTVKVYLDPMEEFCAKYPSPSCIDFGLPSAWDFGSYYHNEFIFNPNGGWEDSDFEFMAPPLHRFCHRQEDTEIEEIDTDTLRKNQSSQYDTFHHYRPQKRRRTLSERLEELCLSSNDANMESASFEIDQADTQEYERQSEMQLSSFHRIKRPYDSRYLISKQSEAARTQTNRANNLIFESLVSQYLTSEISCLSTDLVIYHPKPEHSRFYASNLGFRARGEQNTQYVDDYDGIDSAGDEDVDMKLAVPKVPRLANSVTHSEWFTEAQEEL</sequence>
<accession>A0A024FZZ3</accession>
<dbReference type="OrthoDB" id="206902at2759"/>
<name>A0A024FZZ3_9STRA</name>
<protein>
    <submittedName>
        <fullName evidence="1">Uncharacterized protein</fullName>
    </submittedName>
</protein>
<dbReference type="PANTHER" id="PTHR35213:SF3">
    <property type="entry name" value="MYB-LIKE DOMAIN-CONTAINING PROTEIN"/>
    <property type="match status" value="1"/>
</dbReference>
<dbReference type="Proteomes" id="UP000053237">
    <property type="component" value="Unassembled WGS sequence"/>
</dbReference>
<proteinExistence type="predicted"/>